<reference evidence="4 6" key="2">
    <citation type="submission" date="2023-09" db="EMBL/GenBank/DDBJ databases">
        <title>Genomic characteristic of L. casei group strains isolated from clinical sources.</title>
        <authorList>
            <person name="Jarocki P."/>
        </authorList>
    </citation>
    <scope>NUCLEOTIDE SEQUENCE [LARGE SCALE GENOMIC DNA]</scope>
    <source>
        <strain evidence="4 6">LMG 24099</strain>
    </source>
</reference>
<feature type="region of interest" description="Disordered" evidence="1">
    <location>
        <begin position="1"/>
        <end position="23"/>
    </location>
</feature>
<keyword evidence="6" id="KW-1185">Reference proteome</keyword>
<dbReference type="RefSeq" id="WP_049172842.1">
    <property type="nucleotide sequence ID" value="NZ_CP017065.1"/>
</dbReference>
<sequence>MSEEDKKEQLEEKELPSEKKPNAKRLSKRDVVKAFWRWTFFSHANYNYERLQATGVIHALSPIFKKLYGDDEAEMKAALLRHMQFFNTEPHFGGSILGVTIAMEEQKANGAPITDETINGLKTGLMGPLAGIGDTLWQGTLIPILLSFTISFAAKGNILMGPVLFAVLHLAIIWSIGYLAWMQGYNLGKEGIAKILQGSLLPTVMTYAQTLGPIVIGALSATFVKISTPAKLHLGKTVMKVQTGILDKLVLGLLPMAVTLLTYYLLRKKFKPTTVLLILVGIGVVGGLFWII</sequence>
<keyword evidence="2" id="KW-1133">Transmembrane helix</keyword>
<evidence type="ECO:0000256" key="1">
    <source>
        <dbReference type="SAM" id="MobiDB-lite"/>
    </source>
</evidence>
<feature type="transmembrane region" description="Helical" evidence="2">
    <location>
        <begin position="163"/>
        <end position="184"/>
    </location>
</feature>
<dbReference type="PANTHER" id="PTHR32502:SF23">
    <property type="entry name" value="TRANSPORT PROTEIN, PTS SYSTEM"/>
    <property type="match status" value="1"/>
</dbReference>
<evidence type="ECO:0000313" key="4">
    <source>
        <dbReference type="EMBL" id="WNX27379.1"/>
    </source>
</evidence>
<dbReference type="InterPro" id="IPR004704">
    <property type="entry name" value="PTS_IID_man"/>
</dbReference>
<feature type="compositionally biased region" description="Basic and acidic residues" evidence="1">
    <location>
        <begin position="1"/>
        <end position="21"/>
    </location>
</feature>
<feature type="transmembrane region" description="Helical" evidence="2">
    <location>
        <begin position="272"/>
        <end position="291"/>
    </location>
</feature>
<protein>
    <submittedName>
        <fullName evidence="3">PTS N-acetylglucosamine transporter subunit IIABC</fullName>
    </submittedName>
    <submittedName>
        <fullName evidence="4">PTS system mannose/fructose/sorbose family transporter subunit IID</fullName>
    </submittedName>
</protein>
<evidence type="ECO:0000313" key="3">
    <source>
        <dbReference type="EMBL" id="ARY92750.1"/>
    </source>
</evidence>
<keyword evidence="2" id="KW-0812">Transmembrane</keyword>
<dbReference type="AlphaFoldDB" id="A0AAN1F0W0"/>
<dbReference type="EMBL" id="CP017065">
    <property type="protein sequence ID" value="ARY92750.1"/>
    <property type="molecule type" value="Genomic_DNA"/>
</dbReference>
<keyword evidence="2" id="KW-0472">Membrane</keyword>
<evidence type="ECO:0000256" key="2">
    <source>
        <dbReference type="SAM" id="Phobius"/>
    </source>
</evidence>
<evidence type="ECO:0000313" key="6">
    <source>
        <dbReference type="Proteomes" id="UP001303564"/>
    </source>
</evidence>
<organism evidence="3 5">
    <name type="scientific">Lacticaseibacillus casei</name>
    <name type="common">Lactobacillus casei</name>
    <dbReference type="NCBI Taxonomy" id="1582"/>
    <lineage>
        <taxon>Bacteria</taxon>
        <taxon>Bacillati</taxon>
        <taxon>Bacillota</taxon>
        <taxon>Bacilli</taxon>
        <taxon>Lactobacillales</taxon>
        <taxon>Lactobacillaceae</taxon>
        <taxon>Lacticaseibacillus</taxon>
    </lineage>
</organism>
<accession>A0AAN1F0W0</accession>
<dbReference type="InterPro" id="IPR050303">
    <property type="entry name" value="GatZ_KbaZ_carbometab"/>
</dbReference>
<dbReference type="Proteomes" id="UP001303564">
    <property type="component" value="Chromosome"/>
</dbReference>
<feature type="transmembrane region" description="Helical" evidence="2">
    <location>
        <begin position="245"/>
        <end position="266"/>
    </location>
</feature>
<reference evidence="3 5" key="1">
    <citation type="journal article" date="2017" name="Front. Immunol.">
        <title>Complete Genome Sequence of Lactobacillus casei LC5, a Potential Probiotics for Atopic Dermatitis.</title>
        <authorList>
            <person name="Kang J."/>
            <person name="Chung W.H."/>
            <person name="Lim T.J."/>
            <person name="Whon T.W."/>
            <person name="Lim S."/>
            <person name="Nam Y.D."/>
        </authorList>
    </citation>
    <scope>NUCLEOTIDE SEQUENCE [LARGE SCALE GENOMIC DNA]</scope>
    <source>
        <strain evidence="3 5">LC5</strain>
    </source>
</reference>
<proteinExistence type="predicted"/>
<dbReference type="GO" id="GO:0009401">
    <property type="term" value="P:phosphoenolpyruvate-dependent sugar phosphotransferase system"/>
    <property type="evidence" value="ECO:0007669"/>
    <property type="project" value="InterPro"/>
</dbReference>
<feature type="transmembrane region" description="Helical" evidence="2">
    <location>
        <begin position="204"/>
        <end position="224"/>
    </location>
</feature>
<feature type="transmembrane region" description="Helical" evidence="2">
    <location>
        <begin position="135"/>
        <end position="154"/>
    </location>
</feature>
<dbReference type="PROSITE" id="PS51108">
    <property type="entry name" value="PTS_EIID"/>
    <property type="match status" value="1"/>
</dbReference>
<dbReference type="Pfam" id="PF03613">
    <property type="entry name" value="EIID-AGA"/>
    <property type="match status" value="1"/>
</dbReference>
<gene>
    <name evidence="3" type="ORF">BGL52_13670</name>
    <name evidence="4" type="ORF">RWA16_13410</name>
</gene>
<dbReference type="EMBL" id="CP136128">
    <property type="protein sequence ID" value="WNX27379.1"/>
    <property type="molecule type" value="Genomic_DNA"/>
</dbReference>
<name>A0AAN1F0W0_LACCA</name>
<dbReference type="Proteomes" id="UP000195609">
    <property type="component" value="Chromosome"/>
</dbReference>
<dbReference type="GO" id="GO:0005886">
    <property type="term" value="C:plasma membrane"/>
    <property type="evidence" value="ECO:0007669"/>
    <property type="project" value="TreeGrafter"/>
</dbReference>
<evidence type="ECO:0000313" key="5">
    <source>
        <dbReference type="Proteomes" id="UP000195609"/>
    </source>
</evidence>
<dbReference type="PANTHER" id="PTHR32502">
    <property type="entry name" value="N-ACETYLGALACTOSAMINE PERMEASE II COMPONENT-RELATED"/>
    <property type="match status" value="1"/>
</dbReference>